<reference evidence="1" key="1">
    <citation type="submission" date="2022-10" db="EMBL/GenBank/DDBJ databases">
        <title>The complete genomes of actinobacterial strains from the NBC collection.</title>
        <authorList>
            <person name="Joergensen T.S."/>
            <person name="Alvarez Arevalo M."/>
            <person name="Sterndorff E.B."/>
            <person name="Faurdal D."/>
            <person name="Vuksanovic O."/>
            <person name="Mourched A.-S."/>
            <person name="Charusanti P."/>
            <person name="Shaw S."/>
            <person name="Blin K."/>
            <person name="Weber T."/>
        </authorList>
    </citation>
    <scope>NUCLEOTIDE SEQUENCE</scope>
    <source>
        <strain evidence="1">NBC_00283</strain>
        <plasmid evidence="1">unnamed1</plasmid>
    </source>
</reference>
<dbReference type="InterPro" id="IPR029058">
    <property type="entry name" value="AB_hydrolase_fold"/>
</dbReference>
<dbReference type="GO" id="GO:0016787">
    <property type="term" value="F:hydrolase activity"/>
    <property type="evidence" value="ECO:0007669"/>
    <property type="project" value="UniProtKB-KW"/>
</dbReference>
<dbReference type="RefSeq" id="WP_328777797.1">
    <property type="nucleotide sequence ID" value="NZ_CP108058.1"/>
</dbReference>
<keyword evidence="1" id="KW-0378">Hydrolase</keyword>
<accession>A0ABZ1RZF6</accession>
<protein>
    <submittedName>
        <fullName evidence="1">Alpha/beta hydrolase</fullName>
    </submittedName>
</protein>
<evidence type="ECO:0000313" key="1">
    <source>
        <dbReference type="EMBL" id="WUO51545.1"/>
    </source>
</evidence>
<name>A0ABZ1RZF6_9ACTN</name>
<keyword evidence="2" id="KW-1185">Reference proteome</keyword>
<dbReference type="SUPFAM" id="SSF53474">
    <property type="entry name" value="alpha/beta-Hydrolases"/>
    <property type="match status" value="1"/>
</dbReference>
<dbReference type="Proteomes" id="UP001432075">
    <property type="component" value="Plasmid unnamed1"/>
</dbReference>
<keyword evidence="1" id="KW-0614">Plasmid</keyword>
<proteinExistence type="predicted"/>
<organism evidence="1 2">
    <name type="scientific">Streptomyces goshikiensis</name>
    <dbReference type="NCBI Taxonomy" id="1942"/>
    <lineage>
        <taxon>Bacteria</taxon>
        <taxon>Bacillati</taxon>
        <taxon>Actinomycetota</taxon>
        <taxon>Actinomycetes</taxon>
        <taxon>Kitasatosporales</taxon>
        <taxon>Streptomycetaceae</taxon>
        <taxon>Streptomyces</taxon>
    </lineage>
</organism>
<dbReference type="Gene3D" id="3.40.50.1820">
    <property type="entry name" value="alpha/beta hydrolase"/>
    <property type="match status" value="1"/>
</dbReference>
<sequence length="427" mass="45898">MSEKQQNWTETYEFVEGFRASGPAHLQKVGVLKTGPADARRVLVLLGGREGGAGVFRHTARSLAQAADDLQVWAVDPREQNLADLSAFAGSPEQATEYYLGGHYQVQQASDSLFAAHWGLEVLLEDVRRVVLAASDGGRRDVVLGGVSVGASAALLYAAWDFDGAPGYRDLAGLAVVDGGVHNAYAGAGMEFALPLEAAKGWLGAIESGAVFENFTSTTLSLGDQPESAAIWFQLAAQHALADPGAPAVLADQLPEAVRTDRKLTNAGLLGWLVDAQHVHPSYSVHAGRLEDTGAWVNDGHTDLKTVVEAFAGPRPGAWVWYTLNRVMLDLVAAIDFAETDVTRMLGLRLPHGRAIDVPLYTFQSGLTNGTTGQAAATVTANSRIPEMSLHADNALTHQDVVYARWEDNRFLQTLSQFLRELPRRAH</sequence>
<dbReference type="EMBL" id="CP108058">
    <property type="protein sequence ID" value="WUO51545.1"/>
    <property type="molecule type" value="Genomic_DNA"/>
</dbReference>
<evidence type="ECO:0000313" key="2">
    <source>
        <dbReference type="Proteomes" id="UP001432075"/>
    </source>
</evidence>
<geneLocation type="plasmid" evidence="1 2">
    <name>unnamed1</name>
</geneLocation>
<gene>
    <name evidence="1" type="ORF">OHU17_37535</name>
</gene>